<proteinExistence type="predicted"/>
<dbReference type="AlphaFoldDB" id="A0A0E9WT05"/>
<reference evidence="1" key="2">
    <citation type="journal article" date="2015" name="Fish Shellfish Immunol.">
        <title>Early steps in the European eel (Anguilla anguilla)-Vibrio vulnificus interaction in the gills: Role of the RtxA13 toxin.</title>
        <authorList>
            <person name="Callol A."/>
            <person name="Pajuelo D."/>
            <person name="Ebbesson L."/>
            <person name="Teles M."/>
            <person name="MacKenzie S."/>
            <person name="Amaro C."/>
        </authorList>
    </citation>
    <scope>NUCLEOTIDE SEQUENCE</scope>
</reference>
<dbReference type="EMBL" id="GBXM01015075">
    <property type="protein sequence ID" value="JAH93502.1"/>
    <property type="molecule type" value="Transcribed_RNA"/>
</dbReference>
<sequence length="50" mass="5528">MRGFTAGINHLVVLSVGRDLLRELTLEHTTEFIQARNHITAPSVGRISLS</sequence>
<reference evidence="1" key="1">
    <citation type="submission" date="2014-11" db="EMBL/GenBank/DDBJ databases">
        <authorList>
            <person name="Amaro Gonzalez C."/>
        </authorList>
    </citation>
    <scope>NUCLEOTIDE SEQUENCE</scope>
</reference>
<protein>
    <submittedName>
        <fullName evidence="1">Uncharacterized protein</fullName>
    </submittedName>
</protein>
<name>A0A0E9WT05_ANGAN</name>
<accession>A0A0E9WT05</accession>
<evidence type="ECO:0000313" key="1">
    <source>
        <dbReference type="EMBL" id="JAH93502.1"/>
    </source>
</evidence>
<organism evidence="1">
    <name type="scientific">Anguilla anguilla</name>
    <name type="common">European freshwater eel</name>
    <name type="synonym">Muraena anguilla</name>
    <dbReference type="NCBI Taxonomy" id="7936"/>
    <lineage>
        <taxon>Eukaryota</taxon>
        <taxon>Metazoa</taxon>
        <taxon>Chordata</taxon>
        <taxon>Craniata</taxon>
        <taxon>Vertebrata</taxon>
        <taxon>Euteleostomi</taxon>
        <taxon>Actinopterygii</taxon>
        <taxon>Neopterygii</taxon>
        <taxon>Teleostei</taxon>
        <taxon>Anguilliformes</taxon>
        <taxon>Anguillidae</taxon>
        <taxon>Anguilla</taxon>
    </lineage>
</organism>